<comment type="subcellular location">
    <subcellularLocation>
        <location evidence="1">Endomembrane system</location>
        <topology evidence="1">Multi-pass membrane protein</topology>
    </subcellularLocation>
</comment>
<feature type="transmembrane region" description="Helical" evidence="6">
    <location>
        <begin position="163"/>
        <end position="187"/>
    </location>
</feature>
<dbReference type="InterPro" id="IPR050911">
    <property type="entry name" value="DRAM/TMEM150_Autophagy_Mod"/>
</dbReference>
<dbReference type="RefSeq" id="XP_060286645.1">
    <property type="nucleotide sequence ID" value="XM_060423151.1"/>
</dbReference>
<keyword evidence="9" id="KW-1185">Reference proteome</keyword>
<evidence type="ECO:0000313" key="8">
    <source>
        <dbReference type="EMBL" id="KAK1770432.1"/>
    </source>
</evidence>
<evidence type="ECO:0000313" key="9">
    <source>
        <dbReference type="Proteomes" id="UP001244011"/>
    </source>
</evidence>
<organism evidence="8 9">
    <name type="scientific">Phialemonium atrogriseum</name>
    <dbReference type="NCBI Taxonomy" id="1093897"/>
    <lineage>
        <taxon>Eukaryota</taxon>
        <taxon>Fungi</taxon>
        <taxon>Dikarya</taxon>
        <taxon>Ascomycota</taxon>
        <taxon>Pezizomycotina</taxon>
        <taxon>Sordariomycetes</taxon>
        <taxon>Sordariomycetidae</taxon>
        <taxon>Cephalothecales</taxon>
        <taxon>Cephalothecaceae</taxon>
        <taxon>Phialemonium</taxon>
    </lineage>
</organism>
<proteinExistence type="predicted"/>
<comment type="caution">
    <text evidence="8">The sequence shown here is derived from an EMBL/GenBank/DDBJ whole genome shotgun (WGS) entry which is preliminary data.</text>
</comment>
<evidence type="ECO:0000256" key="4">
    <source>
        <dbReference type="ARBA" id="ARBA00023136"/>
    </source>
</evidence>
<sequence>MLRLSYWVLPVFSGLVWLGMLLGLLIYWCVDTHFTHYSSMSPGQNIAYISDVGASKLKPLFIAGCCVTTVSLDLSFLSDHWLRHRGRLVPNANITEKILSIFTIIFAAIGTCGLILLSIFDTVRFKKLHDIFLLLFIAGYVLSAICICWQYQRLGVRYREHRVLRLSFWIKLVFVIVEVLLAIAFVACNWTHHTNAAAVLEWLIAFLFSAYIFSFFVDLYPAVRTRKAGAYRAHGHGYHPPYSPGGGGRPRDMEEVGSDDGGRLTGGGLGAGVGDHRRESPNEYLNGAEGVPSNF</sequence>
<evidence type="ECO:0000256" key="2">
    <source>
        <dbReference type="ARBA" id="ARBA00022692"/>
    </source>
</evidence>
<feature type="transmembrane region" description="Helical" evidence="6">
    <location>
        <begin position="131"/>
        <end position="151"/>
    </location>
</feature>
<feature type="transmembrane region" description="Helical" evidence="6">
    <location>
        <begin position="98"/>
        <end position="119"/>
    </location>
</feature>
<keyword evidence="4 6" id="KW-0472">Membrane</keyword>
<evidence type="ECO:0000256" key="5">
    <source>
        <dbReference type="SAM" id="MobiDB-lite"/>
    </source>
</evidence>
<reference evidence="8" key="1">
    <citation type="submission" date="2023-06" db="EMBL/GenBank/DDBJ databases">
        <title>Genome-scale phylogeny and comparative genomics of the fungal order Sordariales.</title>
        <authorList>
            <consortium name="Lawrence Berkeley National Laboratory"/>
            <person name="Hensen N."/>
            <person name="Bonometti L."/>
            <person name="Westerberg I."/>
            <person name="Brannstrom I.O."/>
            <person name="Guillou S."/>
            <person name="Cros-Aarteil S."/>
            <person name="Calhoun S."/>
            <person name="Haridas S."/>
            <person name="Kuo A."/>
            <person name="Mondo S."/>
            <person name="Pangilinan J."/>
            <person name="Riley R."/>
            <person name="Labutti K."/>
            <person name="Andreopoulos B."/>
            <person name="Lipzen A."/>
            <person name="Chen C."/>
            <person name="Yanf M."/>
            <person name="Daum C."/>
            <person name="Ng V."/>
            <person name="Clum A."/>
            <person name="Steindorff A."/>
            <person name="Ohm R."/>
            <person name="Martin F."/>
            <person name="Silar P."/>
            <person name="Natvig D."/>
            <person name="Lalanne C."/>
            <person name="Gautier V."/>
            <person name="Ament-Velasquez S.L."/>
            <person name="Kruys A."/>
            <person name="Hutchinson M.I."/>
            <person name="Powell A.J."/>
            <person name="Barry K."/>
            <person name="Miller A.N."/>
            <person name="Grigoriev I.V."/>
            <person name="Debuchy R."/>
            <person name="Gladieux P."/>
            <person name="Thoren M.H."/>
            <person name="Johannesson H."/>
        </authorList>
    </citation>
    <scope>NUCLEOTIDE SEQUENCE</scope>
    <source>
        <strain evidence="8">8032-3</strain>
    </source>
</reference>
<feature type="domain" description="CWH43-like N-terminal" evidence="7">
    <location>
        <begin position="6"/>
        <end position="221"/>
    </location>
</feature>
<dbReference type="PANTHER" id="PTHR21324:SF2">
    <property type="entry name" value="EG:22E5.9 PROTEIN"/>
    <property type="match status" value="1"/>
</dbReference>
<name>A0AAJ0C6K0_9PEZI</name>
<feature type="compositionally biased region" description="Gly residues" evidence="5">
    <location>
        <begin position="263"/>
        <end position="273"/>
    </location>
</feature>
<evidence type="ECO:0000256" key="3">
    <source>
        <dbReference type="ARBA" id="ARBA00022989"/>
    </source>
</evidence>
<accession>A0AAJ0C6K0</accession>
<evidence type="ECO:0000259" key="7">
    <source>
        <dbReference type="Pfam" id="PF10277"/>
    </source>
</evidence>
<dbReference type="AlphaFoldDB" id="A0AAJ0C6K0"/>
<feature type="transmembrane region" description="Helical" evidence="6">
    <location>
        <begin position="60"/>
        <end position="77"/>
    </location>
</feature>
<feature type="transmembrane region" description="Helical" evidence="6">
    <location>
        <begin position="7"/>
        <end position="28"/>
    </location>
</feature>
<feature type="transmembrane region" description="Helical" evidence="6">
    <location>
        <begin position="199"/>
        <end position="217"/>
    </location>
</feature>
<protein>
    <submittedName>
        <fullName evidence="8">Frag1/DRAM/Sfk1 family-domain-containing protein</fullName>
    </submittedName>
</protein>
<evidence type="ECO:0000256" key="1">
    <source>
        <dbReference type="ARBA" id="ARBA00004127"/>
    </source>
</evidence>
<dbReference type="EMBL" id="MU839000">
    <property type="protein sequence ID" value="KAK1770432.1"/>
    <property type="molecule type" value="Genomic_DNA"/>
</dbReference>
<feature type="region of interest" description="Disordered" evidence="5">
    <location>
        <begin position="240"/>
        <end position="295"/>
    </location>
</feature>
<dbReference type="Pfam" id="PF10277">
    <property type="entry name" value="Frag1"/>
    <property type="match status" value="1"/>
</dbReference>
<keyword evidence="2 6" id="KW-0812">Transmembrane</keyword>
<dbReference type="InterPro" id="IPR019402">
    <property type="entry name" value="CWH43_N"/>
</dbReference>
<dbReference type="Proteomes" id="UP001244011">
    <property type="component" value="Unassembled WGS sequence"/>
</dbReference>
<dbReference type="GeneID" id="85306338"/>
<keyword evidence="3 6" id="KW-1133">Transmembrane helix</keyword>
<gene>
    <name evidence="8" type="ORF">QBC33DRAFT_266803</name>
</gene>
<dbReference type="GO" id="GO:0012505">
    <property type="term" value="C:endomembrane system"/>
    <property type="evidence" value="ECO:0007669"/>
    <property type="project" value="UniProtKB-SubCell"/>
</dbReference>
<dbReference type="GO" id="GO:0005886">
    <property type="term" value="C:plasma membrane"/>
    <property type="evidence" value="ECO:0007669"/>
    <property type="project" value="TreeGrafter"/>
</dbReference>
<dbReference type="PANTHER" id="PTHR21324">
    <property type="entry name" value="FASTING-INDUCIBLE INTEGRAL MEMBRANE PROTEIN TM6P1-RELATED"/>
    <property type="match status" value="1"/>
</dbReference>
<evidence type="ECO:0000256" key="6">
    <source>
        <dbReference type="SAM" id="Phobius"/>
    </source>
</evidence>